<keyword evidence="5" id="KW-1185">Reference proteome</keyword>
<comment type="caution">
    <text evidence="4">The sequence shown here is derived from an EMBL/GenBank/DDBJ whole genome shotgun (WGS) entry which is preliminary data.</text>
</comment>
<feature type="signal peptide" evidence="2">
    <location>
        <begin position="1"/>
        <end position="22"/>
    </location>
</feature>
<sequence length="192" mass="19558">MRVSGFLALLLLGPGLVIPAMAEQPSARPAAAKAVTAKSTSLSDASATAISVFRRANGLGPVKSDPQLAAAARTQAQAMAAAGVMSHDVGGGFSSRIRQAGIRAGVASENVAMGQASLGEVMESWKASPGHRANLLSRSATRIGLARVDGAGGRPFWALILASPEPLPGRPPQGEHQWGDPPPWIGLFGGKP</sequence>
<name>A0ABT1LGG9_9HYPH</name>
<dbReference type="RefSeq" id="WP_254745474.1">
    <property type="nucleotide sequence ID" value="NZ_JANCLU010000023.1"/>
</dbReference>
<dbReference type="Proteomes" id="UP001205890">
    <property type="component" value="Unassembled WGS sequence"/>
</dbReference>
<dbReference type="Gene3D" id="3.40.33.10">
    <property type="entry name" value="CAP"/>
    <property type="match status" value="1"/>
</dbReference>
<evidence type="ECO:0000313" key="5">
    <source>
        <dbReference type="Proteomes" id="UP001205890"/>
    </source>
</evidence>
<dbReference type="InterPro" id="IPR014044">
    <property type="entry name" value="CAP_dom"/>
</dbReference>
<evidence type="ECO:0000256" key="2">
    <source>
        <dbReference type="SAM" id="SignalP"/>
    </source>
</evidence>
<gene>
    <name evidence="4" type="ORF">NK718_18830</name>
</gene>
<feature type="chain" id="PRO_5045878066" evidence="2">
    <location>
        <begin position="23"/>
        <end position="192"/>
    </location>
</feature>
<accession>A0ABT1LGG9</accession>
<dbReference type="CDD" id="cd05379">
    <property type="entry name" value="CAP_bacterial"/>
    <property type="match status" value="1"/>
</dbReference>
<reference evidence="4 5" key="1">
    <citation type="submission" date="2022-07" db="EMBL/GenBank/DDBJ databases">
        <authorList>
            <person name="Li W.-J."/>
            <person name="Deng Q.-Q."/>
        </authorList>
    </citation>
    <scope>NUCLEOTIDE SEQUENCE [LARGE SCALE GENOMIC DNA]</scope>
    <source>
        <strain evidence="4 5">SYSU M60028</strain>
    </source>
</reference>
<dbReference type="InterPro" id="IPR035940">
    <property type="entry name" value="CAP_sf"/>
</dbReference>
<keyword evidence="2" id="KW-0732">Signal</keyword>
<organism evidence="4 5">
    <name type="scientific">Alsobacter ponti</name>
    <dbReference type="NCBI Taxonomy" id="2962936"/>
    <lineage>
        <taxon>Bacteria</taxon>
        <taxon>Pseudomonadati</taxon>
        <taxon>Pseudomonadota</taxon>
        <taxon>Alphaproteobacteria</taxon>
        <taxon>Hyphomicrobiales</taxon>
        <taxon>Alsobacteraceae</taxon>
        <taxon>Alsobacter</taxon>
    </lineage>
</organism>
<dbReference type="EMBL" id="JANCLU010000023">
    <property type="protein sequence ID" value="MCP8940585.1"/>
    <property type="molecule type" value="Genomic_DNA"/>
</dbReference>
<evidence type="ECO:0000256" key="1">
    <source>
        <dbReference type="SAM" id="MobiDB-lite"/>
    </source>
</evidence>
<dbReference type="SUPFAM" id="SSF55797">
    <property type="entry name" value="PR-1-like"/>
    <property type="match status" value="1"/>
</dbReference>
<evidence type="ECO:0000259" key="3">
    <source>
        <dbReference type="Pfam" id="PF00188"/>
    </source>
</evidence>
<dbReference type="PANTHER" id="PTHR31157">
    <property type="entry name" value="SCP DOMAIN-CONTAINING PROTEIN"/>
    <property type="match status" value="1"/>
</dbReference>
<feature type="domain" description="SCP" evidence="3">
    <location>
        <begin position="49"/>
        <end position="157"/>
    </location>
</feature>
<dbReference type="PANTHER" id="PTHR31157:SF1">
    <property type="entry name" value="SCP DOMAIN-CONTAINING PROTEIN"/>
    <property type="match status" value="1"/>
</dbReference>
<proteinExistence type="predicted"/>
<feature type="region of interest" description="Disordered" evidence="1">
    <location>
        <begin position="168"/>
        <end position="192"/>
    </location>
</feature>
<protein>
    <submittedName>
        <fullName evidence="4">CAP domain-containing protein</fullName>
    </submittedName>
</protein>
<dbReference type="Pfam" id="PF00188">
    <property type="entry name" value="CAP"/>
    <property type="match status" value="1"/>
</dbReference>
<evidence type="ECO:0000313" key="4">
    <source>
        <dbReference type="EMBL" id="MCP8940585.1"/>
    </source>
</evidence>